<dbReference type="GO" id="GO:0051087">
    <property type="term" value="F:protein-folding chaperone binding"/>
    <property type="evidence" value="ECO:0007669"/>
    <property type="project" value="InterPro"/>
</dbReference>
<evidence type="ECO:0000256" key="7">
    <source>
        <dbReference type="RuleBase" id="RU000640"/>
    </source>
</evidence>
<evidence type="ECO:0000256" key="9">
    <source>
        <dbReference type="SAM" id="Coils"/>
    </source>
</evidence>
<comment type="similarity">
    <text evidence="2 8">Belongs to the GrpE family.</text>
</comment>
<dbReference type="EMBL" id="BMAT01000876">
    <property type="protein sequence ID" value="GFR75035.1"/>
    <property type="molecule type" value="Genomic_DNA"/>
</dbReference>
<keyword evidence="6 7" id="KW-0143">Chaperone</keyword>
<dbReference type="SUPFAM" id="SSF51064">
    <property type="entry name" value="Head domain of nucleotide exchange factor GrpE"/>
    <property type="match status" value="1"/>
</dbReference>
<dbReference type="Gene3D" id="2.30.22.10">
    <property type="entry name" value="Head domain of nucleotide exchange factor GrpE"/>
    <property type="match status" value="1"/>
</dbReference>
<reference evidence="11 12" key="1">
    <citation type="journal article" date="2021" name="Elife">
        <title>Chloroplast acquisition without the gene transfer in kleptoplastic sea slugs, Plakobranchus ocellatus.</title>
        <authorList>
            <person name="Maeda T."/>
            <person name="Takahashi S."/>
            <person name="Yoshida T."/>
            <person name="Shimamura S."/>
            <person name="Takaki Y."/>
            <person name="Nagai Y."/>
            <person name="Toyoda A."/>
            <person name="Suzuki Y."/>
            <person name="Arimoto A."/>
            <person name="Ishii H."/>
            <person name="Satoh N."/>
            <person name="Nishiyama T."/>
            <person name="Hasebe M."/>
            <person name="Maruyama T."/>
            <person name="Minagawa J."/>
            <person name="Obokata J."/>
            <person name="Shigenobu S."/>
        </authorList>
    </citation>
    <scope>NUCLEOTIDE SEQUENCE [LARGE SCALE GENOMIC DNA]</scope>
</reference>
<keyword evidence="9" id="KW-0175">Coiled coil</keyword>
<dbReference type="PRINTS" id="PR00773">
    <property type="entry name" value="GRPEPROTEIN"/>
</dbReference>
<dbReference type="PANTHER" id="PTHR21237:SF23">
    <property type="entry name" value="GRPE PROTEIN HOMOLOG, MITOCHONDRIAL"/>
    <property type="match status" value="1"/>
</dbReference>
<dbReference type="NCBIfam" id="NF010748">
    <property type="entry name" value="PRK14150.1"/>
    <property type="match status" value="1"/>
</dbReference>
<keyword evidence="7" id="KW-0496">Mitochondrion</keyword>
<dbReference type="SUPFAM" id="SSF58014">
    <property type="entry name" value="Coiled-coil domain of nucleotide exchange factor GrpE"/>
    <property type="match status" value="1"/>
</dbReference>
<comment type="subcellular location">
    <subcellularLocation>
        <location evidence="1">Cytoplasm</location>
    </subcellularLocation>
    <subcellularLocation>
        <location evidence="7">Mitochondrion matrix</location>
    </subcellularLocation>
</comment>
<evidence type="ECO:0000256" key="3">
    <source>
        <dbReference type="ARBA" id="ARBA00011738"/>
    </source>
</evidence>
<dbReference type="InterPro" id="IPR009012">
    <property type="entry name" value="GrpE_head"/>
</dbReference>
<feature type="coiled-coil region" evidence="9">
    <location>
        <begin position="48"/>
        <end position="75"/>
    </location>
</feature>
<keyword evidence="5" id="KW-0346">Stress response</keyword>
<comment type="function">
    <text evidence="7">Essential component of the PAM complex, a complex required for the translocation of transit peptide-containing proteins from the inner membrane into the mitochondrial matrix in an ATP-dependent manner.</text>
</comment>
<evidence type="ECO:0000256" key="5">
    <source>
        <dbReference type="ARBA" id="ARBA00023016"/>
    </source>
</evidence>
<gene>
    <name evidence="11" type="ORF">ElyMa_000445200</name>
</gene>
<keyword evidence="12" id="KW-1185">Reference proteome</keyword>
<dbReference type="HAMAP" id="MF_01151">
    <property type="entry name" value="GrpE"/>
    <property type="match status" value="1"/>
</dbReference>
<evidence type="ECO:0000313" key="12">
    <source>
        <dbReference type="Proteomes" id="UP000762676"/>
    </source>
</evidence>
<dbReference type="NCBIfam" id="NF010749">
    <property type="entry name" value="PRK14151.1"/>
    <property type="match status" value="1"/>
</dbReference>
<dbReference type="PROSITE" id="PS01071">
    <property type="entry name" value="GRPE"/>
    <property type="match status" value="1"/>
</dbReference>
<sequence>MAEDDITTEQTPSETEEQVKAQAAADDQKTGPVEGAEAAEEGNAEVSLGALQAELTKAQEELAKAQDQVLRMHADTQNVKRRAQQDVENAHKFGLKKFAEELLPVVDSLERGLESAGAAEGSHEAMKEGMELTLKLFLDTLKKFSVEQVNPVGEPFNHDLHQAVSQVESPDQEPGSVLNVFQKGYTLNGRLIRPAMVVVAKAPAAV</sequence>
<dbReference type="GO" id="GO:0005759">
    <property type="term" value="C:mitochondrial matrix"/>
    <property type="evidence" value="ECO:0007669"/>
    <property type="project" value="UniProtKB-SubCell"/>
</dbReference>
<dbReference type="GO" id="GO:0042803">
    <property type="term" value="F:protein homodimerization activity"/>
    <property type="evidence" value="ECO:0007669"/>
    <property type="project" value="InterPro"/>
</dbReference>
<evidence type="ECO:0000313" key="11">
    <source>
        <dbReference type="EMBL" id="GFR75035.1"/>
    </source>
</evidence>
<dbReference type="PANTHER" id="PTHR21237">
    <property type="entry name" value="GRPE PROTEIN"/>
    <property type="match status" value="1"/>
</dbReference>
<evidence type="ECO:0000256" key="10">
    <source>
        <dbReference type="SAM" id="MobiDB-lite"/>
    </source>
</evidence>
<accession>A0AAV4FS23</accession>
<keyword evidence="4" id="KW-0963">Cytoplasm</keyword>
<comment type="subunit">
    <text evidence="3">Homodimer.</text>
</comment>
<organism evidence="11 12">
    <name type="scientific">Elysia marginata</name>
    <dbReference type="NCBI Taxonomy" id="1093978"/>
    <lineage>
        <taxon>Eukaryota</taxon>
        <taxon>Metazoa</taxon>
        <taxon>Spiralia</taxon>
        <taxon>Lophotrochozoa</taxon>
        <taxon>Mollusca</taxon>
        <taxon>Gastropoda</taxon>
        <taxon>Heterobranchia</taxon>
        <taxon>Euthyneura</taxon>
        <taxon>Panpulmonata</taxon>
        <taxon>Sacoglossa</taxon>
        <taxon>Placobranchoidea</taxon>
        <taxon>Plakobranchidae</taxon>
        <taxon>Elysia</taxon>
    </lineage>
</organism>
<dbReference type="GO" id="GO:0006457">
    <property type="term" value="P:protein folding"/>
    <property type="evidence" value="ECO:0007669"/>
    <property type="project" value="InterPro"/>
</dbReference>
<dbReference type="FunFam" id="2.30.22.10:FF:000001">
    <property type="entry name" value="Protein GrpE"/>
    <property type="match status" value="1"/>
</dbReference>
<dbReference type="CDD" id="cd00446">
    <property type="entry name" value="GrpE"/>
    <property type="match status" value="1"/>
</dbReference>
<evidence type="ECO:0000256" key="8">
    <source>
        <dbReference type="RuleBase" id="RU004478"/>
    </source>
</evidence>
<protein>
    <recommendedName>
        <fullName evidence="7">GrpE protein homolog</fullName>
    </recommendedName>
</protein>
<comment type="caution">
    <text evidence="11">The sequence shown here is derived from an EMBL/GenBank/DDBJ whole genome shotgun (WGS) entry which is preliminary data.</text>
</comment>
<evidence type="ECO:0000256" key="2">
    <source>
        <dbReference type="ARBA" id="ARBA00009054"/>
    </source>
</evidence>
<dbReference type="AlphaFoldDB" id="A0AAV4FS23"/>
<dbReference type="Pfam" id="PF01025">
    <property type="entry name" value="GrpE"/>
    <property type="match status" value="1"/>
</dbReference>
<dbReference type="GO" id="GO:0005829">
    <property type="term" value="C:cytosol"/>
    <property type="evidence" value="ECO:0007669"/>
    <property type="project" value="TreeGrafter"/>
</dbReference>
<feature type="region of interest" description="Disordered" evidence="10">
    <location>
        <begin position="1"/>
        <end position="45"/>
    </location>
</feature>
<proteinExistence type="inferred from homology"/>
<dbReference type="InterPro" id="IPR000740">
    <property type="entry name" value="GrpE"/>
</dbReference>
<name>A0AAV4FS23_9GAST</name>
<evidence type="ECO:0000256" key="6">
    <source>
        <dbReference type="ARBA" id="ARBA00023186"/>
    </source>
</evidence>
<dbReference type="Gene3D" id="3.90.20.20">
    <property type="match status" value="1"/>
</dbReference>
<dbReference type="GO" id="GO:0000774">
    <property type="term" value="F:adenyl-nucleotide exchange factor activity"/>
    <property type="evidence" value="ECO:0007669"/>
    <property type="project" value="InterPro"/>
</dbReference>
<dbReference type="NCBIfam" id="NF010737">
    <property type="entry name" value="PRK14139.1"/>
    <property type="match status" value="1"/>
</dbReference>
<evidence type="ECO:0000256" key="1">
    <source>
        <dbReference type="ARBA" id="ARBA00004496"/>
    </source>
</evidence>
<dbReference type="Proteomes" id="UP000762676">
    <property type="component" value="Unassembled WGS sequence"/>
</dbReference>
<evidence type="ECO:0000256" key="4">
    <source>
        <dbReference type="ARBA" id="ARBA00022490"/>
    </source>
</evidence>
<dbReference type="GO" id="GO:0051082">
    <property type="term" value="F:unfolded protein binding"/>
    <property type="evidence" value="ECO:0007669"/>
    <property type="project" value="TreeGrafter"/>
</dbReference>
<dbReference type="NCBIfam" id="NF010738">
    <property type="entry name" value="PRK14140.1"/>
    <property type="match status" value="1"/>
</dbReference>
<dbReference type="InterPro" id="IPR013805">
    <property type="entry name" value="GrpE_CC"/>
</dbReference>